<feature type="compositionally biased region" description="Polar residues" evidence="1">
    <location>
        <begin position="19"/>
        <end position="38"/>
    </location>
</feature>
<feature type="chain" id="PRO_5029839232" evidence="2">
    <location>
        <begin position="21"/>
        <end position="89"/>
    </location>
</feature>
<reference evidence="3 4" key="1">
    <citation type="journal article" date="2018" name="Antonie Van Leeuwenhoek">
        <title>Larkinella terrae sp. nov., isolated from soil on Jeju Island, South Korea.</title>
        <authorList>
            <person name="Ten L.N."/>
            <person name="Jeon J."/>
            <person name="Park S.J."/>
            <person name="Park S."/>
            <person name="Lee S.Y."/>
            <person name="Kim M.K."/>
            <person name="Jung H.Y."/>
        </authorList>
    </citation>
    <scope>NUCLEOTIDE SEQUENCE [LARGE SCALE GENOMIC DNA]</scope>
    <source>
        <strain evidence="3 4">KCTC 52001</strain>
    </source>
</reference>
<dbReference type="OrthoDB" id="965195at2"/>
<sequence length="89" mass="9778">MKKIAILAITLCWLSIQGKAQTPSPNTHAPEQSAQSFPQGEPTAREDSLKSKLVKGTQSSRNARRSSEAMKNKTMVVKKKTVKTKKPVD</sequence>
<gene>
    <name evidence="3" type="ORF">GJJ30_28070</name>
</gene>
<organism evidence="3 4">
    <name type="scientific">Larkinella terrae</name>
    <dbReference type="NCBI Taxonomy" id="2025311"/>
    <lineage>
        <taxon>Bacteria</taxon>
        <taxon>Pseudomonadati</taxon>
        <taxon>Bacteroidota</taxon>
        <taxon>Cytophagia</taxon>
        <taxon>Cytophagales</taxon>
        <taxon>Spirosomataceae</taxon>
        <taxon>Larkinella</taxon>
    </lineage>
</organism>
<evidence type="ECO:0000313" key="3">
    <source>
        <dbReference type="EMBL" id="MRS65187.1"/>
    </source>
</evidence>
<accession>A0A7K0ETQ5</accession>
<dbReference type="RefSeq" id="WP_154178463.1">
    <property type="nucleotide sequence ID" value="NZ_WJXZ01000014.1"/>
</dbReference>
<feature type="signal peptide" evidence="2">
    <location>
        <begin position="1"/>
        <end position="20"/>
    </location>
</feature>
<evidence type="ECO:0000256" key="2">
    <source>
        <dbReference type="SAM" id="SignalP"/>
    </source>
</evidence>
<keyword evidence="2" id="KW-0732">Signal</keyword>
<evidence type="ECO:0000256" key="1">
    <source>
        <dbReference type="SAM" id="MobiDB-lite"/>
    </source>
</evidence>
<dbReference type="EMBL" id="WJXZ01000014">
    <property type="protein sequence ID" value="MRS65187.1"/>
    <property type="molecule type" value="Genomic_DNA"/>
</dbReference>
<protein>
    <submittedName>
        <fullName evidence="3">Uncharacterized protein</fullName>
    </submittedName>
</protein>
<evidence type="ECO:0000313" key="4">
    <source>
        <dbReference type="Proteomes" id="UP000441754"/>
    </source>
</evidence>
<feature type="compositionally biased region" description="Basic residues" evidence="1">
    <location>
        <begin position="76"/>
        <end position="89"/>
    </location>
</feature>
<feature type="region of interest" description="Disordered" evidence="1">
    <location>
        <begin position="19"/>
        <end position="89"/>
    </location>
</feature>
<proteinExistence type="predicted"/>
<name>A0A7K0ETQ5_9BACT</name>
<comment type="caution">
    <text evidence="3">The sequence shown here is derived from an EMBL/GenBank/DDBJ whole genome shotgun (WGS) entry which is preliminary data.</text>
</comment>
<dbReference type="Proteomes" id="UP000441754">
    <property type="component" value="Unassembled WGS sequence"/>
</dbReference>
<dbReference type="AlphaFoldDB" id="A0A7K0ETQ5"/>
<keyword evidence="4" id="KW-1185">Reference proteome</keyword>